<dbReference type="OrthoDB" id="956859at2"/>
<dbReference type="AlphaFoldDB" id="A0A418MIH6"/>
<name>A0A418MIH6_9BACT</name>
<evidence type="ECO:0000313" key="3">
    <source>
        <dbReference type="Proteomes" id="UP000283523"/>
    </source>
</evidence>
<reference evidence="2 3" key="1">
    <citation type="submission" date="2018-08" db="EMBL/GenBank/DDBJ databases">
        <title>Fibrisoma montanum sp. nov., isolated from Danxia mountain soil.</title>
        <authorList>
            <person name="Huang Y."/>
        </authorList>
    </citation>
    <scope>NUCLEOTIDE SEQUENCE [LARGE SCALE GENOMIC DNA]</scope>
    <source>
        <strain evidence="2 3">HYT19</strain>
    </source>
</reference>
<feature type="compositionally biased region" description="Basic and acidic residues" evidence="1">
    <location>
        <begin position="25"/>
        <end position="34"/>
    </location>
</feature>
<gene>
    <name evidence="2" type="ORF">DYU11_02585</name>
</gene>
<evidence type="ECO:0000313" key="2">
    <source>
        <dbReference type="EMBL" id="RIV27219.1"/>
    </source>
</evidence>
<feature type="region of interest" description="Disordered" evidence="1">
    <location>
        <begin position="1"/>
        <end position="157"/>
    </location>
</feature>
<keyword evidence="3" id="KW-1185">Reference proteome</keyword>
<dbReference type="RefSeq" id="WP_119666071.1">
    <property type="nucleotide sequence ID" value="NZ_QXED01000001.1"/>
</dbReference>
<protein>
    <submittedName>
        <fullName evidence="2">Uncharacterized protein</fullName>
    </submittedName>
</protein>
<sequence>MATTSPFDPDKVDPEFYSNNPNQHGDSDFGRESEGVGNAQYNSVTTNDRGETSEDMAVRREQNVNVGDPDLPEGENYGVTMEWDVNPESITTQPKGHMMSDEASRKLNEVAENPSDDALFHRGDATYLEQNDDPNQGYDPHNVGYSNNEKKKDNDRK</sequence>
<accession>A0A418MIH6</accession>
<feature type="compositionally biased region" description="Basic and acidic residues" evidence="1">
    <location>
        <begin position="148"/>
        <end position="157"/>
    </location>
</feature>
<comment type="caution">
    <text evidence="2">The sequence shown here is derived from an EMBL/GenBank/DDBJ whole genome shotgun (WGS) entry which is preliminary data.</text>
</comment>
<feature type="compositionally biased region" description="Basic and acidic residues" evidence="1">
    <location>
        <begin position="48"/>
        <end position="62"/>
    </location>
</feature>
<dbReference type="Proteomes" id="UP000283523">
    <property type="component" value="Unassembled WGS sequence"/>
</dbReference>
<evidence type="ECO:0000256" key="1">
    <source>
        <dbReference type="SAM" id="MobiDB-lite"/>
    </source>
</evidence>
<feature type="compositionally biased region" description="Basic and acidic residues" evidence="1">
    <location>
        <begin position="98"/>
        <end position="109"/>
    </location>
</feature>
<dbReference type="EMBL" id="QXED01000001">
    <property type="protein sequence ID" value="RIV27219.1"/>
    <property type="molecule type" value="Genomic_DNA"/>
</dbReference>
<proteinExistence type="predicted"/>
<organism evidence="2 3">
    <name type="scientific">Fibrisoma montanum</name>
    <dbReference type="NCBI Taxonomy" id="2305895"/>
    <lineage>
        <taxon>Bacteria</taxon>
        <taxon>Pseudomonadati</taxon>
        <taxon>Bacteroidota</taxon>
        <taxon>Cytophagia</taxon>
        <taxon>Cytophagales</taxon>
        <taxon>Spirosomataceae</taxon>
        <taxon>Fibrisoma</taxon>
    </lineage>
</organism>